<dbReference type="SUPFAM" id="SSF141868">
    <property type="entry name" value="EAL domain-like"/>
    <property type="match status" value="1"/>
</dbReference>
<feature type="domain" description="EAL" evidence="1">
    <location>
        <begin position="305"/>
        <end position="551"/>
    </location>
</feature>
<dbReference type="Pfam" id="PF00990">
    <property type="entry name" value="GGDEF"/>
    <property type="match status" value="1"/>
</dbReference>
<reference evidence="3 4" key="1">
    <citation type="journal article" date="2020" name="Int. J. Syst. Evol. Microbiol.">
        <title>Novel acetic acid bacteria from cider fermentations: Acetobacter conturbans sp. nov. and Acetobacter fallax sp. nov.</title>
        <authorList>
            <person name="Sombolestani A.S."/>
            <person name="Cleenwerck I."/>
            <person name="Cnockaert M."/>
            <person name="Borremans W."/>
            <person name="Wieme A.D."/>
            <person name="De Vuyst L."/>
            <person name="Vandamme P."/>
        </authorList>
    </citation>
    <scope>NUCLEOTIDE SEQUENCE [LARGE SCALE GENOMIC DNA]</scope>
    <source>
        <strain evidence="3 4">LMG 1627</strain>
    </source>
</reference>
<keyword evidence="4" id="KW-1185">Reference proteome</keyword>
<dbReference type="EMBL" id="WOSY01000004">
    <property type="protein sequence ID" value="NHN88026.1"/>
    <property type="molecule type" value="Genomic_DNA"/>
</dbReference>
<dbReference type="SMART" id="SM00052">
    <property type="entry name" value="EAL"/>
    <property type="match status" value="1"/>
</dbReference>
<evidence type="ECO:0000259" key="2">
    <source>
        <dbReference type="PROSITE" id="PS50887"/>
    </source>
</evidence>
<evidence type="ECO:0000313" key="4">
    <source>
        <dbReference type="Proteomes" id="UP000631653"/>
    </source>
</evidence>
<name>A0ABX0JZN8_9PROT</name>
<dbReference type="RefSeq" id="WP_173569329.1">
    <property type="nucleotide sequence ID" value="NZ_WOSY01000004.1"/>
</dbReference>
<dbReference type="CDD" id="cd01948">
    <property type="entry name" value="EAL"/>
    <property type="match status" value="1"/>
</dbReference>
<dbReference type="InterPro" id="IPR000160">
    <property type="entry name" value="GGDEF_dom"/>
</dbReference>
<dbReference type="Pfam" id="PF00563">
    <property type="entry name" value="EAL"/>
    <property type="match status" value="1"/>
</dbReference>
<protein>
    <submittedName>
        <fullName evidence="3">EAL domain-containing protein</fullName>
    </submittedName>
</protein>
<accession>A0ABX0JZN8</accession>
<organism evidence="3 4">
    <name type="scientific">Acetobacter conturbans</name>
    <dbReference type="NCBI Taxonomy" id="1737472"/>
    <lineage>
        <taxon>Bacteria</taxon>
        <taxon>Pseudomonadati</taxon>
        <taxon>Pseudomonadota</taxon>
        <taxon>Alphaproteobacteria</taxon>
        <taxon>Acetobacterales</taxon>
        <taxon>Acetobacteraceae</taxon>
        <taxon>Acetobacter</taxon>
    </lineage>
</organism>
<dbReference type="InterPro" id="IPR052155">
    <property type="entry name" value="Biofilm_reg_signaling"/>
</dbReference>
<comment type="caution">
    <text evidence="3">The sequence shown here is derived from an EMBL/GenBank/DDBJ whole genome shotgun (WGS) entry which is preliminary data.</text>
</comment>
<dbReference type="PROSITE" id="PS50883">
    <property type="entry name" value="EAL"/>
    <property type="match status" value="1"/>
</dbReference>
<evidence type="ECO:0000259" key="1">
    <source>
        <dbReference type="PROSITE" id="PS50883"/>
    </source>
</evidence>
<dbReference type="Proteomes" id="UP000631653">
    <property type="component" value="Unassembled WGS sequence"/>
</dbReference>
<dbReference type="InterPro" id="IPR001633">
    <property type="entry name" value="EAL_dom"/>
</dbReference>
<dbReference type="PANTHER" id="PTHR44757">
    <property type="entry name" value="DIGUANYLATE CYCLASE DGCP"/>
    <property type="match status" value="1"/>
</dbReference>
<gene>
    <name evidence="3" type="ORF">GOB81_05205</name>
</gene>
<dbReference type="InterPro" id="IPR043128">
    <property type="entry name" value="Rev_trsase/Diguanyl_cyclase"/>
</dbReference>
<dbReference type="InterPro" id="IPR035919">
    <property type="entry name" value="EAL_sf"/>
</dbReference>
<dbReference type="InterPro" id="IPR029787">
    <property type="entry name" value="Nucleotide_cyclase"/>
</dbReference>
<dbReference type="Gene3D" id="3.30.70.270">
    <property type="match status" value="1"/>
</dbReference>
<dbReference type="PANTHER" id="PTHR44757:SF2">
    <property type="entry name" value="BIOFILM ARCHITECTURE MAINTENANCE PROTEIN MBAA"/>
    <property type="match status" value="1"/>
</dbReference>
<proteinExistence type="predicted"/>
<dbReference type="SUPFAM" id="SSF55073">
    <property type="entry name" value="Nucleotide cyclase"/>
    <property type="match status" value="1"/>
</dbReference>
<sequence>MSESKDNKSEQSIPLDTLKLLVPQLLPCDGALLLDEEKGGAITASIAATGLDPRQVLEAMKRSTARLSAEGGVQAGLLPEPIDGFHAWASKPLISEDKEKVLLVCLNKAAQSFPSASLTKLATLTTVASTPPRPSHKPVSGMSALTRALDTRISSKEISATSPLALLRIDLGRIGPINDSDGWPASDALIDRAYMVLHDFVPSQCFTVHLGGGSFAVTVPITQDVSQVEKLANDIAALLQEKEGLPKGGFPFEPYIGWACYPFDAPDTDTLIGFANAALARIRGRRAGPYVNRVAPEIAHAHADQIGMESDLRQAIIDGAFTLNWLPVLETGTEHVVTFEALVRWNRPGHGEVDPSVFLGCAENAGLIEDIDSWVLHTACRQAHSWKEPLGLSVNVSPSWLATERVATTIGSALEDSGLDPLRLQIELSERCSFGASDIASKELARIRAMGVRLVLDDFGTGFGALERLTNYPFDQVKLDRTFIRRVGVDSRVETVLRSTLYMIHSLNMTCCAEGVETEEQLGFLDAHGCEEIQGYLIGQPTLRLPESRID</sequence>
<dbReference type="PROSITE" id="PS50887">
    <property type="entry name" value="GGDEF"/>
    <property type="match status" value="1"/>
</dbReference>
<dbReference type="SMART" id="SM00267">
    <property type="entry name" value="GGDEF"/>
    <property type="match status" value="1"/>
</dbReference>
<feature type="domain" description="GGDEF" evidence="2">
    <location>
        <begin position="162"/>
        <end position="293"/>
    </location>
</feature>
<dbReference type="Gene3D" id="3.20.20.450">
    <property type="entry name" value="EAL domain"/>
    <property type="match status" value="1"/>
</dbReference>
<evidence type="ECO:0000313" key="3">
    <source>
        <dbReference type="EMBL" id="NHN88026.1"/>
    </source>
</evidence>